<dbReference type="RefSeq" id="WP_332864133.1">
    <property type="nucleotide sequence ID" value="NZ_JBAFSM010000009.1"/>
</dbReference>
<organism evidence="1 2">
    <name type="scientific">Pannus brasiliensis CCIBt3594</name>
    <dbReference type="NCBI Taxonomy" id="1427578"/>
    <lineage>
        <taxon>Bacteria</taxon>
        <taxon>Bacillati</taxon>
        <taxon>Cyanobacteriota</taxon>
        <taxon>Cyanophyceae</taxon>
        <taxon>Oscillatoriophycideae</taxon>
        <taxon>Chroococcales</taxon>
        <taxon>Microcystaceae</taxon>
        <taxon>Pannus</taxon>
    </lineage>
</organism>
<proteinExistence type="predicted"/>
<evidence type="ECO:0000313" key="1">
    <source>
        <dbReference type="EMBL" id="MEG3436670.1"/>
    </source>
</evidence>
<evidence type="ECO:0008006" key="3">
    <source>
        <dbReference type="Google" id="ProtNLM"/>
    </source>
</evidence>
<dbReference type="InterPro" id="IPR042099">
    <property type="entry name" value="ANL_N_sf"/>
</dbReference>
<reference evidence="1 2" key="1">
    <citation type="submission" date="2024-01" db="EMBL/GenBank/DDBJ databases">
        <title>Genomic insights into the taxonomy and metabolism of the cyanobacterium Pannus brasiliensis CCIBt3594.</title>
        <authorList>
            <person name="Machado M."/>
            <person name="Botero N.B."/>
            <person name="Andreote A.P.D."/>
            <person name="Feitosa A.M.T."/>
            <person name="Popin R."/>
            <person name="Sivonen K."/>
            <person name="Fiore M.F."/>
        </authorList>
    </citation>
    <scope>NUCLEOTIDE SEQUENCE [LARGE SCALE GENOMIC DNA]</scope>
    <source>
        <strain evidence="1 2">CCIBt3594</strain>
    </source>
</reference>
<dbReference type="Gene3D" id="3.40.50.12780">
    <property type="entry name" value="N-terminal domain of ligase-like"/>
    <property type="match status" value="1"/>
</dbReference>
<dbReference type="EMBL" id="JBAFSM010000009">
    <property type="protein sequence ID" value="MEG3436670.1"/>
    <property type="molecule type" value="Genomic_DNA"/>
</dbReference>
<name>A0AAW9QI53_9CHRO</name>
<evidence type="ECO:0000313" key="2">
    <source>
        <dbReference type="Proteomes" id="UP001328733"/>
    </source>
</evidence>
<dbReference type="PANTHER" id="PTHR43845">
    <property type="entry name" value="BLR5969 PROTEIN"/>
    <property type="match status" value="1"/>
</dbReference>
<dbReference type="PANTHER" id="PTHR43845:SF1">
    <property type="entry name" value="BLR5969 PROTEIN"/>
    <property type="match status" value="1"/>
</dbReference>
<comment type="caution">
    <text evidence="1">The sequence shown here is derived from an EMBL/GenBank/DDBJ whole genome shotgun (WGS) entry which is preliminary data.</text>
</comment>
<dbReference type="SUPFAM" id="SSF56801">
    <property type="entry name" value="Acetyl-CoA synthetase-like"/>
    <property type="match status" value="1"/>
</dbReference>
<protein>
    <recommendedName>
        <fullName evidence="3">Phenylacetate-CoA ligase</fullName>
    </recommendedName>
</protein>
<keyword evidence="2" id="KW-1185">Reference proteome</keyword>
<dbReference type="AlphaFoldDB" id="A0AAW9QI53"/>
<accession>A0AAW9QI53</accession>
<dbReference type="Proteomes" id="UP001328733">
    <property type="component" value="Unassembled WGS sequence"/>
</dbReference>
<sequence>MPESRSRRLISSLQAFLDTSLDDRLQNVTATNTESRILDLFHSIVANVPAYRDFLHERGIDPGSIDSLVAFRSLPLTTKENYLQRYPLADLCRGGRLETCDFIAVSSGTTGKPTFWPRFLSDEFSIALRFEQVFRNSFQADRLRTLAVVCFPMGTWVGGMFTASCCRHLSAKGYPITVITPGNNKAEILRVVSELGENFERVVLLGYPPFLKEAIDTGIVQGIDWRRYSIKLVFAGEVFSEEWRELVGERVGATNFPYDSASLYGTADAGVLGNETPLSICIRRFLARNPAIARELFGESRLPTLVQYDPGSRFFEEIDGTLLFSGNNGIPLLRYHIADTGGLISYSEMLEFLQKYGFDPRSELPGERGIYPLPFVYVFGRSRFVLSYFGANIYPENVSLGLEQLGIRDWVTGKFVMEIREDADKNRRFCIAIELAFGVEESEEKREAIATSIQTWISRLNSEFANYVPPEYQRPRITLLPLGDPEYFPIGVKHRYSR</sequence>
<gene>
    <name evidence="1" type="ORF">V0288_06015</name>
</gene>